<reference evidence="6" key="1">
    <citation type="journal article" date="2019" name="Int. J. Syst. Evol. Microbiol.">
        <title>The Global Catalogue of Microorganisms (GCM) 10K type strain sequencing project: providing services to taxonomists for standard genome sequencing and annotation.</title>
        <authorList>
            <consortium name="The Broad Institute Genomics Platform"/>
            <consortium name="The Broad Institute Genome Sequencing Center for Infectious Disease"/>
            <person name="Wu L."/>
            <person name="Ma J."/>
        </authorList>
    </citation>
    <scope>NUCLEOTIDE SEQUENCE [LARGE SCALE GENOMIC DNA]</scope>
    <source>
        <strain evidence="6">JCM 17986</strain>
    </source>
</reference>
<evidence type="ECO:0000313" key="5">
    <source>
        <dbReference type="EMBL" id="GAA4992823.1"/>
    </source>
</evidence>
<evidence type="ECO:0000256" key="3">
    <source>
        <dbReference type="SAM" id="Coils"/>
    </source>
</evidence>
<proteinExistence type="predicted"/>
<feature type="modified residue" description="4-aspartylphosphate" evidence="2">
    <location>
        <position position="272"/>
    </location>
</feature>
<dbReference type="InterPro" id="IPR011006">
    <property type="entry name" value="CheY-like_superfamily"/>
</dbReference>
<dbReference type="PANTHER" id="PTHR44591:SF3">
    <property type="entry name" value="RESPONSE REGULATORY DOMAIN-CONTAINING PROTEIN"/>
    <property type="match status" value="1"/>
</dbReference>
<organism evidence="5 6">
    <name type="scientific">Yinghuangia aomiensis</name>
    <dbReference type="NCBI Taxonomy" id="676205"/>
    <lineage>
        <taxon>Bacteria</taxon>
        <taxon>Bacillati</taxon>
        <taxon>Actinomycetota</taxon>
        <taxon>Actinomycetes</taxon>
        <taxon>Kitasatosporales</taxon>
        <taxon>Streptomycetaceae</taxon>
        <taxon>Yinghuangia</taxon>
    </lineage>
</organism>
<protein>
    <recommendedName>
        <fullName evidence="4">Response regulatory domain-containing protein</fullName>
    </recommendedName>
</protein>
<dbReference type="EMBL" id="BAABHS010000048">
    <property type="protein sequence ID" value="GAA4992823.1"/>
    <property type="molecule type" value="Genomic_DNA"/>
</dbReference>
<dbReference type="SUPFAM" id="SSF52172">
    <property type="entry name" value="CheY-like"/>
    <property type="match status" value="1"/>
</dbReference>
<gene>
    <name evidence="5" type="ORF">GCM10023205_76810</name>
</gene>
<keyword evidence="6" id="KW-1185">Reference proteome</keyword>
<evidence type="ECO:0000256" key="1">
    <source>
        <dbReference type="ARBA" id="ARBA00022553"/>
    </source>
</evidence>
<keyword evidence="1 2" id="KW-0597">Phosphoprotein</keyword>
<dbReference type="InterPro" id="IPR001789">
    <property type="entry name" value="Sig_transdc_resp-reg_receiver"/>
</dbReference>
<evidence type="ECO:0000256" key="2">
    <source>
        <dbReference type="PROSITE-ProRule" id="PRU00169"/>
    </source>
</evidence>
<evidence type="ECO:0000259" key="4">
    <source>
        <dbReference type="PROSITE" id="PS50110"/>
    </source>
</evidence>
<comment type="caution">
    <text evidence="5">The sequence shown here is derived from an EMBL/GenBank/DDBJ whole genome shotgun (WGS) entry which is preliminary data.</text>
</comment>
<dbReference type="PROSITE" id="PS50110">
    <property type="entry name" value="RESPONSE_REGULATORY"/>
    <property type="match status" value="1"/>
</dbReference>
<dbReference type="Proteomes" id="UP001500466">
    <property type="component" value="Unassembled WGS sequence"/>
</dbReference>
<dbReference type="Gene3D" id="3.40.50.2300">
    <property type="match status" value="1"/>
</dbReference>
<name>A0ABP9IA77_9ACTN</name>
<evidence type="ECO:0000313" key="6">
    <source>
        <dbReference type="Proteomes" id="UP001500466"/>
    </source>
</evidence>
<dbReference type="InterPro" id="IPR050595">
    <property type="entry name" value="Bact_response_regulator"/>
</dbReference>
<accession>A0ABP9IA77</accession>
<feature type="domain" description="Response regulatory" evidence="4">
    <location>
        <begin position="222"/>
        <end position="340"/>
    </location>
</feature>
<dbReference type="RefSeq" id="WP_345680502.1">
    <property type="nucleotide sequence ID" value="NZ_BAABHS010000048.1"/>
</dbReference>
<dbReference type="Pfam" id="PF00072">
    <property type="entry name" value="Response_reg"/>
    <property type="match status" value="1"/>
</dbReference>
<keyword evidence="3" id="KW-0175">Coiled coil</keyword>
<sequence length="353" mass="38546">MGSLRPLDAGISAECREFAEALRDLFGLLDVSVRGYGAQRFRNAGSISRFLSGTRVPPWRFVVELVDDVATCQGHPVPPADLARLLRLHRAAVRSGSAAARPVKVLELQLAEAELDARRSTVEEEVIGDALLDRSHRVAELETRLTRLEATWSGAASPQHTVLASEREALAMQVRRLSDELETARRRGLDAEARCDILERQLAALEGPWPDPKQPASAAQPKILLVDDQPHNLLALEEVVAAPGHDIVSVGSGNEALKALLAHDDFAVIILDVQMPGMDGYETAAHIKRRSRTRSIPIIFLTAMGLDADHSIRGYAAGAVDYITKPFDPWALRAKVAVFIDVHLELRGRGRSA</sequence>
<dbReference type="SMART" id="SM00448">
    <property type="entry name" value="REC"/>
    <property type="match status" value="1"/>
</dbReference>
<dbReference type="PANTHER" id="PTHR44591">
    <property type="entry name" value="STRESS RESPONSE REGULATOR PROTEIN 1"/>
    <property type="match status" value="1"/>
</dbReference>
<feature type="coiled-coil region" evidence="3">
    <location>
        <begin position="167"/>
        <end position="201"/>
    </location>
</feature>